<dbReference type="EMBL" id="MN739518">
    <property type="protein sequence ID" value="QHT10158.1"/>
    <property type="molecule type" value="Genomic_DNA"/>
</dbReference>
<evidence type="ECO:0000313" key="1">
    <source>
        <dbReference type="EMBL" id="QHT10158.1"/>
    </source>
</evidence>
<name>A0A6C0D057_9ZZZZ</name>
<proteinExistence type="predicted"/>
<accession>A0A6C0D057</accession>
<protein>
    <recommendedName>
        <fullName evidence="2">K Homology domain-containing protein</fullName>
    </recommendedName>
</protein>
<sequence>MTTRNYAYFATTKGVYTPPIGHKDMRISIVYIPLEFDRIRIGQYIGKDGKHLIRMTEESGVDYMWYESESHRFEIWSKDEISMVHAVHLLEQHWQQQTHNHYGPLIVDPIRITVIPNYPQITGEVMQNFILPHLLAITDYLPLLRKMVYNPQRNFYEIWSYNETTTNVAMSILHDILTSVSTIPLMIPPPPPVYFARSLDTPDFETLESMRQNGQQPDFGFFLRSSLH</sequence>
<evidence type="ECO:0008006" key="2">
    <source>
        <dbReference type="Google" id="ProtNLM"/>
    </source>
</evidence>
<dbReference type="SUPFAM" id="SSF54791">
    <property type="entry name" value="Eukaryotic type KH-domain (KH-domain type I)"/>
    <property type="match status" value="1"/>
</dbReference>
<dbReference type="InterPro" id="IPR036612">
    <property type="entry name" value="KH_dom_type_1_sf"/>
</dbReference>
<organism evidence="1">
    <name type="scientific">viral metagenome</name>
    <dbReference type="NCBI Taxonomy" id="1070528"/>
    <lineage>
        <taxon>unclassified sequences</taxon>
        <taxon>metagenomes</taxon>
        <taxon>organismal metagenomes</taxon>
    </lineage>
</organism>
<dbReference type="GO" id="GO:0003723">
    <property type="term" value="F:RNA binding"/>
    <property type="evidence" value="ECO:0007669"/>
    <property type="project" value="InterPro"/>
</dbReference>
<dbReference type="AlphaFoldDB" id="A0A6C0D057"/>
<reference evidence="1" key="1">
    <citation type="journal article" date="2020" name="Nature">
        <title>Giant virus diversity and host interactions through global metagenomics.</title>
        <authorList>
            <person name="Schulz F."/>
            <person name="Roux S."/>
            <person name="Paez-Espino D."/>
            <person name="Jungbluth S."/>
            <person name="Walsh D.A."/>
            <person name="Denef V.J."/>
            <person name="McMahon K.D."/>
            <person name="Konstantinidis K.T."/>
            <person name="Eloe-Fadrosh E.A."/>
            <person name="Kyrpides N.C."/>
            <person name="Woyke T."/>
        </authorList>
    </citation>
    <scope>NUCLEOTIDE SEQUENCE</scope>
    <source>
        <strain evidence="1">GVMAG-M-3300023174-104</strain>
    </source>
</reference>